<sequence>MKPEEFKESPEKSDSVVVEQASVNDNVILSTDRKHRCSEGDDDNDSSDQNSTGPSQPKRQCLSASYDINIDNVVKVDHEFQYWFVFTVVTAGRQGSELGSDQTPLIQFNGVLGDFYANKIIDRITINLHPESLTRVYQCSTDSTDKILHSQMNTYSNNNNNSNNHFRVGEFQTHTDWNITNHPTSLNTSISPSTIEPGKYTTSTHVNISAEALEATGLQDVGHIETNILNFKESIKKILHWLQENGVSIDQHTDIRPNILLITENHQSVRNVLHAEAAYRGLDGELMNRSPWLVYTDIVGCCEQFIHHKNDRVDDFGDRQEQQEQQESKEPQLQNLFEAARALDIPCEETKVASVKADLMANIMISLTEKGYRVKDPEFVRYNYEHKTFSRKLKIDDSQVVEIRQVPWTATPATIAHYFAGLNVYPGGVAIRLTDGRRSNTAIVAFADAMNAQLALARNQHQLCGSLIGEHVNSTTDVNSLPLLTNHIANNNNNNNIGACNYNYINRSECSTDSAQLQQQQQTTTSTNTKPVYLQIHPATGREFVQCTGCDQECVTNFLNQLTNGEQVVVRIRGLPYTTTKKQIVEFFKPVQVSVMLEEEGVYLVAYPDRRPTGDAFVLFNNDSTATKALGRHKDYLGDRYVELFKASPSEMVQVCYNVTQVHSSTASHKNHSAILDYHQTNPRTSITSLTSNGTGTLTPTNCSNLMNFISNNSKNNNGNLTNGSIINSNISNHIINKETHLNRTLNQLKSVMNSGALSNLSNLWNSSLLPLGLSHHLLTSSETGLNGHHIITNNGTSSLPSSSLPLASTTDPSTHLNHLLSSISGINPVIRDLTDPTDPECPFARPLPIGGACAMVQLNELPLETSRHDIRLYLGPANFAKVYRMRRMENLPNSHTSTWLLSLINTNEAIQFIRDLVNRTFTITTVGGVCNRGHTSTTTTTNNNNNSNNINNNNNNGNKQMKMPSNIPTFALYSVNQDGKLSVIILSDIGLGIPLHRIHPTSYGRLAQPAAATVAAPSTVTSSNNETVSNHLNWSQYQQQQQSIKFPITTKYDDQNILNTVTSPVQLSDPHTVLKRLTQPVRNFDISHFVNSLPGLHLQSPVNTQDQEGLLLPSSLIPSTNQGSSCIPLDPKVPTLVNDASIAQNRFSQSGLTASMVMLTGAPVDATQEELASLFNPVRHLLTAQPYFIPFQYQPNGTANFLACFNNPLDAQTAVHYCPNGSLRSSQYIIGAACLIPPTTNMMALTTNKNYPITPVNMIPVNTTNMLLPNSLVNSSNLQQRNDLFNSGVLFIPPNLSSQTSVSSSPSMPSTITTSTTITIPPISVLHPNQLHFQ</sequence>
<evidence type="ECO:0000259" key="5">
    <source>
        <dbReference type="PROSITE" id="PS50102"/>
    </source>
</evidence>
<organism evidence="6 7">
    <name type="scientific">Trichobilharzia regenti</name>
    <name type="common">Nasal bird schistosome</name>
    <dbReference type="NCBI Taxonomy" id="157069"/>
    <lineage>
        <taxon>Eukaryota</taxon>
        <taxon>Metazoa</taxon>
        <taxon>Spiralia</taxon>
        <taxon>Lophotrochozoa</taxon>
        <taxon>Platyhelminthes</taxon>
        <taxon>Trematoda</taxon>
        <taxon>Digenea</taxon>
        <taxon>Strigeidida</taxon>
        <taxon>Schistosomatoidea</taxon>
        <taxon>Schistosomatidae</taxon>
        <taxon>Trichobilharzia</taxon>
    </lineage>
</organism>
<protein>
    <recommendedName>
        <fullName evidence="5">RRM domain-containing protein</fullName>
    </recommendedName>
</protein>
<dbReference type="InterPro" id="IPR050666">
    <property type="entry name" value="ESRP"/>
</dbReference>
<feature type="region of interest" description="Disordered" evidence="4">
    <location>
        <begin position="934"/>
        <end position="961"/>
    </location>
</feature>
<dbReference type="PROSITE" id="PS50102">
    <property type="entry name" value="RRM"/>
    <property type="match status" value="1"/>
</dbReference>
<dbReference type="InterPro" id="IPR012677">
    <property type="entry name" value="Nucleotide-bd_a/b_plait_sf"/>
</dbReference>
<dbReference type="WBParaSite" id="TREG1_112030.1">
    <property type="protein sequence ID" value="TREG1_112030.1"/>
    <property type="gene ID" value="TREG1_112030"/>
</dbReference>
<dbReference type="GO" id="GO:0003723">
    <property type="term" value="F:RNA binding"/>
    <property type="evidence" value="ECO:0007669"/>
    <property type="project" value="UniProtKB-UniRule"/>
</dbReference>
<feature type="region of interest" description="Disordered" evidence="4">
    <location>
        <begin position="29"/>
        <end position="60"/>
    </location>
</feature>
<dbReference type="CDD" id="cd12254">
    <property type="entry name" value="RRM_hnRNPH_ESRPs_RBM12_like"/>
    <property type="match status" value="1"/>
</dbReference>
<evidence type="ECO:0000256" key="2">
    <source>
        <dbReference type="ARBA" id="ARBA00022884"/>
    </source>
</evidence>
<evidence type="ECO:0000256" key="4">
    <source>
        <dbReference type="SAM" id="MobiDB-lite"/>
    </source>
</evidence>
<evidence type="ECO:0000313" key="6">
    <source>
        <dbReference type="Proteomes" id="UP000050795"/>
    </source>
</evidence>
<dbReference type="SMART" id="SM00360">
    <property type="entry name" value="RRM"/>
    <property type="match status" value="2"/>
</dbReference>
<proteinExistence type="predicted"/>
<dbReference type="Gene3D" id="3.30.70.330">
    <property type="match status" value="2"/>
</dbReference>
<evidence type="ECO:0000313" key="7">
    <source>
        <dbReference type="WBParaSite" id="TREG1_112030.1"/>
    </source>
</evidence>
<dbReference type="Proteomes" id="UP000050795">
    <property type="component" value="Unassembled WGS sequence"/>
</dbReference>
<dbReference type="InterPro" id="IPR035979">
    <property type="entry name" value="RBD_domain_sf"/>
</dbReference>
<dbReference type="SUPFAM" id="SSF54928">
    <property type="entry name" value="RNA-binding domain, RBD"/>
    <property type="match status" value="2"/>
</dbReference>
<name>A0AA85IP81_TRIRE</name>
<keyword evidence="1" id="KW-0677">Repeat</keyword>
<accession>A0AA85IP81</accession>
<dbReference type="InterPro" id="IPR000504">
    <property type="entry name" value="RRM_dom"/>
</dbReference>
<feature type="domain" description="RRM" evidence="5">
    <location>
        <begin position="568"/>
        <end position="649"/>
    </location>
</feature>
<reference evidence="6" key="1">
    <citation type="submission" date="2022-06" db="EMBL/GenBank/DDBJ databases">
        <authorList>
            <person name="Berger JAMES D."/>
            <person name="Berger JAMES D."/>
        </authorList>
    </citation>
    <scope>NUCLEOTIDE SEQUENCE [LARGE SCALE GENOMIC DNA]</scope>
</reference>
<evidence type="ECO:0000256" key="3">
    <source>
        <dbReference type="PROSITE-ProRule" id="PRU00176"/>
    </source>
</evidence>
<keyword evidence="6" id="KW-1185">Reference proteome</keyword>
<feature type="compositionally biased region" description="Low complexity" evidence="4">
    <location>
        <begin position="936"/>
        <end position="959"/>
    </location>
</feature>
<evidence type="ECO:0000256" key="1">
    <source>
        <dbReference type="ARBA" id="ARBA00022737"/>
    </source>
</evidence>
<reference evidence="7" key="2">
    <citation type="submission" date="2023-11" db="UniProtKB">
        <authorList>
            <consortium name="WormBaseParasite"/>
        </authorList>
    </citation>
    <scope>IDENTIFICATION</scope>
</reference>
<keyword evidence="2 3" id="KW-0694">RNA-binding</keyword>
<dbReference type="PANTHER" id="PTHR13976">
    <property type="entry name" value="HETEROGENEOUS NUCLEAR RIBONUCLEOPROTEIN-RELATED"/>
    <property type="match status" value="1"/>
</dbReference>